<reference evidence="2 3" key="1">
    <citation type="submission" date="2016-10" db="EMBL/GenBank/DDBJ databases">
        <title>Arsenicibacter rosenii gen. nov., sp. nov., an efficient arsenic-methylating bacterium isolated from an arsenic-contaminated paddy soil.</title>
        <authorList>
            <person name="Huang K."/>
        </authorList>
    </citation>
    <scope>NUCLEOTIDE SEQUENCE [LARGE SCALE GENOMIC DNA]</scope>
    <source>
        <strain evidence="2 3">SM-1</strain>
    </source>
</reference>
<dbReference type="PANTHER" id="PTHR31270:SF1">
    <property type="entry name" value="GLUTAMINYL-PEPTIDE CYCLOTRANSFERASE"/>
    <property type="match status" value="1"/>
</dbReference>
<protein>
    <submittedName>
        <fullName evidence="2">Glutamine cyclotransferase</fullName>
    </submittedName>
</protein>
<proteinExistence type="predicted"/>
<evidence type="ECO:0000313" key="2">
    <source>
        <dbReference type="EMBL" id="OIN57381.1"/>
    </source>
</evidence>
<dbReference type="EMBL" id="MORL01000013">
    <property type="protein sequence ID" value="OIN57381.1"/>
    <property type="molecule type" value="Genomic_DNA"/>
</dbReference>
<gene>
    <name evidence="2" type="ORF">BLX24_20230</name>
</gene>
<dbReference type="AlphaFoldDB" id="A0A1S2VF52"/>
<keyword evidence="3" id="KW-1185">Reference proteome</keyword>
<sequence length="362" mass="40084">MLFMMRYALLTAFSVFLLSACKQDKKETTTSTSTETTEKQPIASLTKSAGRIGDTLAVHLSEAVSGVSVSIDGAATTGFRQQKDTLRIKANTPKTGWHQLIISGLDAKKTAFADTLSFEAYSDIKPADVDYTVLQTYPHEKSSFTQGLEFYKGDLYEGTGQNGQSKLMKVDLKTGKAMQSRPLDAQHFGEGITIVNDKIYQLTWTSGVCFQYTMDFTPVTSFNYHTQGWGLTHKDTTLIMSDGSNKLYFLTPTFRKTAEIAVYDDKGPVVNLNELEYVNGYVYANIWQTNRIARIDLNTGKVVGYLDITKTIPPTINATEDVLNGIAYQPQERLFYITGKNWPTLFKVRVSAPGIPASVAGL</sequence>
<feature type="chain" id="PRO_5010196935" evidence="1">
    <location>
        <begin position="20"/>
        <end position="362"/>
    </location>
</feature>
<keyword evidence="2" id="KW-0808">Transferase</keyword>
<dbReference type="Proteomes" id="UP000181790">
    <property type="component" value="Unassembled WGS sequence"/>
</dbReference>
<dbReference type="GO" id="GO:0016603">
    <property type="term" value="F:glutaminyl-peptide cyclotransferase activity"/>
    <property type="evidence" value="ECO:0007669"/>
    <property type="project" value="InterPro"/>
</dbReference>
<evidence type="ECO:0000313" key="3">
    <source>
        <dbReference type="Proteomes" id="UP000181790"/>
    </source>
</evidence>
<dbReference type="InterPro" id="IPR007788">
    <property type="entry name" value="QCT"/>
</dbReference>
<comment type="caution">
    <text evidence="2">The sequence shown here is derived from an EMBL/GenBank/DDBJ whole genome shotgun (WGS) entry which is preliminary data.</text>
</comment>
<evidence type="ECO:0000256" key="1">
    <source>
        <dbReference type="SAM" id="SignalP"/>
    </source>
</evidence>
<feature type="signal peptide" evidence="1">
    <location>
        <begin position="1"/>
        <end position="19"/>
    </location>
</feature>
<dbReference type="PROSITE" id="PS51257">
    <property type="entry name" value="PROKAR_LIPOPROTEIN"/>
    <property type="match status" value="1"/>
</dbReference>
<organism evidence="2 3">
    <name type="scientific">Arsenicibacter rosenii</name>
    <dbReference type="NCBI Taxonomy" id="1750698"/>
    <lineage>
        <taxon>Bacteria</taxon>
        <taxon>Pseudomonadati</taxon>
        <taxon>Bacteroidota</taxon>
        <taxon>Cytophagia</taxon>
        <taxon>Cytophagales</taxon>
        <taxon>Spirosomataceae</taxon>
        <taxon>Arsenicibacter</taxon>
    </lineage>
</organism>
<accession>A0A1S2VF52</accession>
<dbReference type="SUPFAM" id="SSF63829">
    <property type="entry name" value="Calcium-dependent phosphotriesterase"/>
    <property type="match status" value="1"/>
</dbReference>
<keyword evidence="1" id="KW-0732">Signal</keyword>
<dbReference type="PANTHER" id="PTHR31270">
    <property type="entry name" value="GLUTAMINYL-PEPTIDE CYCLOTRANSFERASE"/>
    <property type="match status" value="1"/>
</dbReference>
<name>A0A1S2VF52_9BACT</name>
<dbReference type="Pfam" id="PF05096">
    <property type="entry name" value="Glu_cyclase_2"/>
    <property type="match status" value="1"/>
</dbReference>